<dbReference type="AlphaFoldDB" id="A0A103I5L3"/>
<dbReference type="Proteomes" id="UP001171620">
    <property type="component" value="Unassembled WGS sequence"/>
</dbReference>
<reference evidence="4 5" key="1">
    <citation type="submission" date="2018-03" db="EMBL/GenBank/DDBJ databases">
        <authorList>
            <person name="Nguyen K."/>
            <person name="Fouts D."/>
            <person name="Sutton G."/>
        </authorList>
    </citation>
    <scope>NUCLEOTIDE SEQUENCE [LARGE SCALE GENOMIC DNA]</scope>
    <source>
        <strain evidence="4 5">AU3578</strain>
    </source>
</reference>
<comment type="caution">
    <text evidence="4">The sequence shown here is derived from an EMBL/GenBank/DDBJ whole genome shotgun (WGS) entry which is preliminary data.</text>
</comment>
<name>A0A103I5L3_BURVI</name>
<dbReference type="InterPro" id="IPR014911">
    <property type="entry name" value="PilS_N"/>
</dbReference>
<feature type="domain" description="Type 4 secretion system PilS N-terminal" evidence="2">
    <location>
        <begin position="68"/>
        <end position="190"/>
    </location>
</feature>
<dbReference type="Proteomes" id="UP000237632">
    <property type="component" value="Unassembled WGS sequence"/>
</dbReference>
<gene>
    <name evidence="4" type="ORF">C6T65_13760</name>
    <name evidence="3" type="ORF">QZM33_29850</name>
</gene>
<evidence type="ECO:0000259" key="2">
    <source>
        <dbReference type="Pfam" id="PF08805"/>
    </source>
</evidence>
<reference evidence="3" key="2">
    <citation type="submission" date="2023-07" db="EMBL/GenBank/DDBJ databases">
        <title>A collection of bacterial strains from the Burkholderia cepacia Research Laboratory and Repository.</title>
        <authorList>
            <person name="Lipuma J."/>
            <person name="Spilker T."/>
            <person name="Caverly L."/>
        </authorList>
    </citation>
    <scope>NUCLEOTIDE SEQUENCE</scope>
    <source>
        <strain evidence="3">AU44268</strain>
    </source>
</reference>
<keyword evidence="1" id="KW-0472">Membrane</keyword>
<keyword evidence="1" id="KW-1133">Transmembrane helix</keyword>
<sequence>MKKTNKMGTTKRRYIGKGRRKQKGELSLVEAAGVMAAAALIALVVYMGRGYVMDRIHAMQFKSEAQYFVSGIQDATAGEIDFSSVTMLSLTQNRAFDTAGRRLNKTTGALTGLFGGAVTAAPATVTATNDAIAVTYPIPAKVCALSADSISEAYTQVKVNNTTISGPSTTFDSGTAAAACASAGATASVIMYATKGN</sequence>
<feature type="transmembrane region" description="Helical" evidence="1">
    <location>
        <begin position="26"/>
        <end position="47"/>
    </location>
</feature>
<dbReference type="EMBL" id="JAUJRV010000041">
    <property type="protein sequence ID" value="MDN7799151.1"/>
    <property type="molecule type" value="Genomic_DNA"/>
</dbReference>
<accession>A0A103I5L3</accession>
<evidence type="ECO:0000313" key="4">
    <source>
        <dbReference type="EMBL" id="PRH41744.1"/>
    </source>
</evidence>
<dbReference type="RefSeq" id="WP_011875489.1">
    <property type="nucleotide sequence ID" value="NZ_CADFEW010000021.1"/>
</dbReference>
<dbReference type="Pfam" id="PF08805">
    <property type="entry name" value="PilS"/>
    <property type="match status" value="1"/>
</dbReference>
<organism evidence="4 5">
    <name type="scientific">Burkholderia vietnamiensis</name>
    <dbReference type="NCBI Taxonomy" id="60552"/>
    <lineage>
        <taxon>Bacteria</taxon>
        <taxon>Pseudomonadati</taxon>
        <taxon>Pseudomonadota</taxon>
        <taxon>Betaproteobacteria</taxon>
        <taxon>Burkholderiales</taxon>
        <taxon>Burkholderiaceae</taxon>
        <taxon>Burkholderia</taxon>
        <taxon>Burkholderia cepacia complex</taxon>
    </lineage>
</organism>
<dbReference type="OMA" id="RIHAMQF"/>
<dbReference type="Gene3D" id="3.30.1690.10">
    <property type="entry name" value="TcpA-like pilin"/>
    <property type="match status" value="1"/>
</dbReference>
<keyword evidence="1" id="KW-0812">Transmembrane</keyword>
<evidence type="ECO:0000313" key="5">
    <source>
        <dbReference type="Proteomes" id="UP000237632"/>
    </source>
</evidence>
<protein>
    <submittedName>
        <fullName evidence="3">Type 4 pilus major pilin</fullName>
    </submittedName>
</protein>
<dbReference type="EMBL" id="PVHK01000097">
    <property type="protein sequence ID" value="PRH41744.1"/>
    <property type="molecule type" value="Genomic_DNA"/>
</dbReference>
<evidence type="ECO:0000313" key="3">
    <source>
        <dbReference type="EMBL" id="MDN7799151.1"/>
    </source>
</evidence>
<proteinExistence type="predicted"/>
<evidence type="ECO:0000256" key="1">
    <source>
        <dbReference type="SAM" id="Phobius"/>
    </source>
</evidence>